<dbReference type="OrthoDB" id="5403747at2759"/>
<evidence type="ECO:0000313" key="3">
    <source>
        <dbReference type="EMBL" id="KAG5926038.1"/>
    </source>
</evidence>
<dbReference type="EMBL" id="SRPY01000311">
    <property type="protein sequence ID" value="KAG5926038.1"/>
    <property type="molecule type" value="Genomic_DNA"/>
</dbReference>
<name>A0A8K0J8T1_9HYPO</name>
<evidence type="ECO:0000313" key="4">
    <source>
        <dbReference type="Proteomes" id="UP000811619"/>
    </source>
</evidence>
<dbReference type="Pfam" id="PF22980">
    <property type="entry name" value="Myb_DNA-bind_8"/>
    <property type="match status" value="1"/>
</dbReference>
<accession>A0A8K0J8T1</accession>
<sequence length="166" mass="18352">MSDDTTPKKKEPTAQEAMFFFAIIKYTRNKPDVNWKAVAEEQGLKNAEVAKVRFGQIKRKLGISSDPGTVVATPPMTFRTSTKKTAPLAGTPTKVAKTAGRVGRKGRAQEHGVKKEEDGETVKEEEGQGDDEETLVGVKDEDEDEDSEDAALHAEVQDFLEDFYDF</sequence>
<evidence type="ECO:0000259" key="2">
    <source>
        <dbReference type="Pfam" id="PF22980"/>
    </source>
</evidence>
<dbReference type="AlphaFoldDB" id="A0A8K0J8T1"/>
<dbReference type="Proteomes" id="UP000811619">
    <property type="component" value="Unassembled WGS sequence"/>
</dbReference>
<comment type="caution">
    <text evidence="3">The sequence shown here is derived from an EMBL/GenBank/DDBJ whole genome shotgun (WGS) entry which is preliminary data.</text>
</comment>
<organism evidence="3 4">
    <name type="scientific">Claviceps africana</name>
    <dbReference type="NCBI Taxonomy" id="83212"/>
    <lineage>
        <taxon>Eukaryota</taxon>
        <taxon>Fungi</taxon>
        <taxon>Dikarya</taxon>
        <taxon>Ascomycota</taxon>
        <taxon>Pezizomycotina</taxon>
        <taxon>Sordariomycetes</taxon>
        <taxon>Hypocreomycetidae</taxon>
        <taxon>Hypocreales</taxon>
        <taxon>Clavicipitaceae</taxon>
        <taxon>Claviceps</taxon>
    </lineage>
</organism>
<proteinExistence type="predicted"/>
<reference evidence="3" key="1">
    <citation type="journal article" date="2020" name="bioRxiv">
        <title>Whole genome comparisons of ergot fungi reveals the divergence and evolution of species within the genus Claviceps are the result of varying mechanisms driving genome evolution and host range expansion.</title>
        <authorList>
            <person name="Wyka S.A."/>
            <person name="Mondo S.J."/>
            <person name="Liu M."/>
            <person name="Dettman J."/>
            <person name="Nalam V."/>
            <person name="Broders K.D."/>
        </authorList>
    </citation>
    <scope>NUCLEOTIDE SEQUENCE</scope>
    <source>
        <strain evidence="3">CCC 489</strain>
    </source>
</reference>
<feature type="compositionally biased region" description="Acidic residues" evidence="1">
    <location>
        <begin position="127"/>
        <end position="149"/>
    </location>
</feature>
<feature type="compositionally biased region" description="Basic and acidic residues" evidence="1">
    <location>
        <begin position="107"/>
        <end position="126"/>
    </location>
</feature>
<keyword evidence="4" id="KW-1185">Reference proteome</keyword>
<gene>
    <name evidence="3" type="ORF">E4U42_003701</name>
</gene>
<dbReference type="InterPro" id="IPR054505">
    <property type="entry name" value="Myb_DNA-bind_8"/>
</dbReference>
<feature type="domain" description="Myb-like DNA-binding" evidence="2">
    <location>
        <begin position="16"/>
        <end position="62"/>
    </location>
</feature>
<protein>
    <recommendedName>
        <fullName evidence="2">Myb-like DNA-binding domain-containing protein</fullName>
    </recommendedName>
</protein>
<evidence type="ECO:0000256" key="1">
    <source>
        <dbReference type="SAM" id="MobiDB-lite"/>
    </source>
</evidence>
<feature type="region of interest" description="Disordered" evidence="1">
    <location>
        <begin position="81"/>
        <end position="149"/>
    </location>
</feature>